<accession>A0A0F9AAG5</accession>
<protein>
    <recommendedName>
        <fullName evidence="2">Rubrerythrin diiron-binding domain-containing protein</fullName>
    </recommendedName>
</protein>
<dbReference type="SUPFAM" id="SSF47240">
    <property type="entry name" value="Ferritin-like"/>
    <property type="match status" value="1"/>
</dbReference>
<evidence type="ECO:0000313" key="1">
    <source>
        <dbReference type="EMBL" id="KKK75464.1"/>
    </source>
</evidence>
<comment type="caution">
    <text evidence="1">The sequence shown here is derived from an EMBL/GenBank/DDBJ whole genome shotgun (WGS) entry which is preliminary data.</text>
</comment>
<name>A0A0F9AAG5_9ZZZZ</name>
<organism evidence="1">
    <name type="scientific">marine sediment metagenome</name>
    <dbReference type="NCBI Taxonomy" id="412755"/>
    <lineage>
        <taxon>unclassified sequences</taxon>
        <taxon>metagenomes</taxon>
        <taxon>ecological metagenomes</taxon>
    </lineage>
</organism>
<reference evidence="1" key="1">
    <citation type="journal article" date="2015" name="Nature">
        <title>Complex archaea that bridge the gap between prokaryotes and eukaryotes.</title>
        <authorList>
            <person name="Spang A."/>
            <person name="Saw J.H."/>
            <person name="Jorgensen S.L."/>
            <person name="Zaremba-Niedzwiedzka K."/>
            <person name="Martijn J."/>
            <person name="Lind A.E."/>
            <person name="van Eijk R."/>
            <person name="Schleper C."/>
            <person name="Guy L."/>
            <person name="Ettema T.J."/>
        </authorList>
    </citation>
    <scope>NUCLEOTIDE SEQUENCE</scope>
</reference>
<dbReference type="AlphaFoldDB" id="A0A0F9AAG5"/>
<sequence length="120" mass="14026">IAKEERGHAYWIEEFSKRIGDGKVYFDKDRFNIAPLRRFYEYVVKQETNAGVGDLDIVNVLAIVLDIEKALIERKFFEIFETDSVEIKHLLDKLGRATEEHIRRVEGKLEEEKQKAQGGE</sequence>
<dbReference type="InterPro" id="IPR009078">
    <property type="entry name" value="Ferritin-like_SF"/>
</dbReference>
<proteinExistence type="predicted"/>
<evidence type="ECO:0008006" key="2">
    <source>
        <dbReference type="Google" id="ProtNLM"/>
    </source>
</evidence>
<gene>
    <name evidence="1" type="ORF">LCGC14_2873440</name>
</gene>
<dbReference type="EMBL" id="LAZR01055851">
    <property type="protein sequence ID" value="KKK75464.1"/>
    <property type="molecule type" value="Genomic_DNA"/>
</dbReference>
<feature type="non-terminal residue" evidence="1">
    <location>
        <position position="1"/>
    </location>
</feature>